<sequence length="272" mass="30919">MKKSDQKKLLKSSEKIFNRLTKMQQLIVLIVLVLVFLGYFVFSQSGNSNPFSQEKVIKVNNADALLKLQWNGSDTYYVKLNGGKSTFSAEALAQDSDQDDWLKFSSLDSLGRANQANARLSYNRYMKVKTMSRPRIPNNPAGWSYNGRSNNQEIYFENGLVTLYNRSHLVAWMFSGDAGSKENLVTGTRAMNSPGMQDFESQISDVLYYKKLHVRYQVTPIYQGNELLPRGVQMMAKSIEDDGKSYDLNVYVFNVQPGYQINYLTGVGQKTK</sequence>
<evidence type="ECO:0000313" key="4">
    <source>
        <dbReference type="Proteomes" id="UP000185655"/>
    </source>
</evidence>
<keyword evidence="1" id="KW-0472">Membrane</keyword>
<name>A0A1K2HC69_9LACT</name>
<feature type="transmembrane region" description="Helical" evidence="1">
    <location>
        <begin position="20"/>
        <end position="42"/>
    </location>
</feature>
<dbReference type="InterPro" id="IPR044927">
    <property type="entry name" value="Endonuclea_NS_2"/>
</dbReference>
<dbReference type="Proteomes" id="UP000185655">
    <property type="component" value="Unassembled WGS sequence"/>
</dbReference>
<accession>A0A1K2HC69</accession>
<dbReference type="EMBL" id="FPKS01000005">
    <property type="protein sequence ID" value="SFZ74145.1"/>
    <property type="molecule type" value="Genomic_DNA"/>
</dbReference>
<keyword evidence="1" id="KW-1133">Transmembrane helix</keyword>
<evidence type="ECO:0000256" key="1">
    <source>
        <dbReference type="SAM" id="Phobius"/>
    </source>
</evidence>
<dbReference type="Gene3D" id="3.40.570.10">
    <property type="entry name" value="Extracellular Endonuclease, subunit A"/>
    <property type="match status" value="1"/>
</dbReference>
<dbReference type="Pfam" id="PF13930">
    <property type="entry name" value="Endonuclea_NS_2"/>
    <property type="match status" value="1"/>
</dbReference>
<proteinExistence type="predicted"/>
<dbReference type="RefSeq" id="WP_072353566.1">
    <property type="nucleotide sequence ID" value="NZ_FPKS01000005.1"/>
</dbReference>
<dbReference type="STRING" id="1122154.SAMN02746068_01134"/>
<evidence type="ECO:0000259" key="2">
    <source>
        <dbReference type="Pfam" id="PF13930"/>
    </source>
</evidence>
<dbReference type="InterPro" id="IPR044929">
    <property type="entry name" value="DNA/RNA_non-sp_Endonuclease_sf"/>
</dbReference>
<feature type="domain" description="Type VII secretion system protein EssD-like" evidence="2">
    <location>
        <begin position="105"/>
        <end position="238"/>
    </location>
</feature>
<protein>
    <submittedName>
        <fullName evidence="3">DNA-entry nuclease</fullName>
    </submittedName>
</protein>
<dbReference type="OrthoDB" id="9783680at2"/>
<reference evidence="3 4" key="1">
    <citation type="submission" date="2016-11" db="EMBL/GenBank/DDBJ databases">
        <authorList>
            <person name="Jaros S."/>
            <person name="Januszkiewicz K."/>
            <person name="Wedrychowicz H."/>
        </authorList>
    </citation>
    <scope>NUCLEOTIDE SEQUENCE [LARGE SCALE GENOMIC DNA]</scope>
    <source>
        <strain evidence="3 4">DSM 22330</strain>
    </source>
</reference>
<evidence type="ECO:0000313" key="3">
    <source>
        <dbReference type="EMBL" id="SFZ74145.1"/>
    </source>
</evidence>
<dbReference type="AlphaFoldDB" id="A0A1K2HC69"/>
<organism evidence="3 4">
    <name type="scientific">Pseudolactococcus chungangensis CAU 28 = DSM 22330</name>
    <dbReference type="NCBI Taxonomy" id="1122154"/>
    <lineage>
        <taxon>Bacteria</taxon>
        <taxon>Bacillati</taxon>
        <taxon>Bacillota</taxon>
        <taxon>Bacilli</taxon>
        <taxon>Lactobacillales</taxon>
        <taxon>Streptococcaceae</taxon>
        <taxon>Pseudolactococcus</taxon>
    </lineage>
</organism>
<gene>
    <name evidence="3" type="ORF">SAMN02746068_01134</name>
</gene>
<keyword evidence="1" id="KW-0812">Transmembrane</keyword>